<evidence type="ECO:0000256" key="5">
    <source>
        <dbReference type="SAM" id="Phobius"/>
    </source>
</evidence>
<dbReference type="Proteomes" id="UP000440578">
    <property type="component" value="Unassembled WGS sequence"/>
</dbReference>
<feature type="transmembrane region" description="Helical" evidence="5">
    <location>
        <begin position="99"/>
        <end position="116"/>
    </location>
</feature>
<organism evidence="6 7">
    <name type="scientific">Amphibalanus amphitrite</name>
    <name type="common">Striped barnacle</name>
    <name type="synonym">Balanus amphitrite</name>
    <dbReference type="NCBI Taxonomy" id="1232801"/>
    <lineage>
        <taxon>Eukaryota</taxon>
        <taxon>Metazoa</taxon>
        <taxon>Ecdysozoa</taxon>
        <taxon>Arthropoda</taxon>
        <taxon>Crustacea</taxon>
        <taxon>Multicrustacea</taxon>
        <taxon>Cirripedia</taxon>
        <taxon>Thoracica</taxon>
        <taxon>Thoracicalcarea</taxon>
        <taxon>Balanomorpha</taxon>
        <taxon>Balanoidea</taxon>
        <taxon>Balanidae</taxon>
        <taxon>Amphibalaninae</taxon>
        <taxon>Amphibalanus</taxon>
    </lineage>
</organism>
<dbReference type="AlphaFoldDB" id="A0A6A4X7A7"/>
<comment type="subcellular location">
    <subcellularLocation>
        <location evidence="1">Membrane</location>
        <topology evidence="1">Multi-pass membrane protein</topology>
    </subcellularLocation>
</comment>
<dbReference type="EMBL" id="VIIS01000098">
    <property type="protein sequence ID" value="KAF0313339.1"/>
    <property type="molecule type" value="Genomic_DNA"/>
</dbReference>
<accession>A0A6A4X7A7</accession>
<evidence type="ECO:0000313" key="7">
    <source>
        <dbReference type="Proteomes" id="UP000440578"/>
    </source>
</evidence>
<evidence type="ECO:0000256" key="2">
    <source>
        <dbReference type="ARBA" id="ARBA00022692"/>
    </source>
</evidence>
<feature type="transmembrane region" description="Helical" evidence="5">
    <location>
        <begin position="26"/>
        <end position="54"/>
    </location>
</feature>
<keyword evidence="2 5" id="KW-0812">Transmembrane</keyword>
<evidence type="ECO:0000256" key="3">
    <source>
        <dbReference type="ARBA" id="ARBA00022989"/>
    </source>
</evidence>
<protein>
    <submittedName>
        <fullName evidence="6">Uncharacterized protein</fullName>
    </submittedName>
</protein>
<evidence type="ECO:0000256" key="1">
    <source>
        <dbReference type="ARBA" id="ARBA00004141"/>
    </source>
</evidence>
<keyword evidence="4 5" id="KW-0472">Membrane</keyword>
<evidence type="ECO:0000256" key="4">
    <source>
        <dbReference type="ARBA" id="ARBA00023136"/>
    </source>
</evidence>
<dbReference type="InterPro" id="IPR018499">
    <property type="entry name" value="Tetraspanin/Peripherin"/>
</dbReference>
<comment type="caution">
    <text evidence="6">The sequence shown here is derived from an EMBL/GenBank/DDBJ whole genome shotgun (WGS) entry which is preliminary data.</text>
</comment>
<evidence type="ECO:0000313" key="6">
    <source>
        <dbReference type="EMBL" id="KAF0313339.1"/>
    </source>
</evidence>
<feature type="transmembrane region" description="Helical" evidence="5">
    <location>
        <begin position="265"/>
        <end position="293"/>
    </location>
</feature>
<dbReference type="GO" id="GO:0016020">
    <property type="term" value="C:membrane"/>
    <property type="evidence" value="ECO:0007669"/>
    <property type="project" value="UniProtKB-SubCell"/>
</dbReference>
<gene>
    <name evidence="6" type="ORF">FJT64_016127</name>
</gene>
<dbReference type="Pfam" id="PF00335">
    <property type="entry name" value="Tetraspanin"/>
    <property type="match status" value="1"/>
</dbReference>
<proteinExistence type="predicted"/>
<keyword evidence="3 5" id="KW-1133">Transmembrane helix</keyword>
<feature type="transmembrane region" description="Helical" evidence="5">
    <location>
        <begin position="66"/>
        <end position="93"/>
    </location>
</feature>
<name>A0A6A4X7A7_AMPAM</name>
<reference evidence="6 7" key="1">
    <citation type="submission" date="2019-07" db="EMBL/GenBank/DDBJ databases">
        <title>Draft genome assembly of a fouling barnacle, Amphibalanus amphitrite (Darwin, 1854): The first reference genome for Thecostraca.</title>
        <authorList>
            <person name="Kim W."/>
        </authorList>
    </citation>
    <scope>NUCLEOTIDE SEQUENCE [LARGE SCALE GENOMIC DNA]</scope>
    <source>
        <strain evidence="6">SNU_AA5</strain>
        <tissue evidence="6">Soma without cirri and trophi</tissue>
    </source>
</reference>
<keyword evidence="7" id="KW-1185">Reference proteome</keyword>
<sequence length="296" mass="31469">MTLYDGGGAYSVSGGGGGCCSSLGRVALMFITVLSTTFTIGTLIIAGSALYNVYNRPEEYSVDHRGLVQLWLLVAASGLAVATNACGFVGALLRIRCLLLGYALVTGVVVGGHLLVTHLQRRAASRHPDLDQLQMDDDPQSVWTVEMNAYAAHVLKRVRSETSDNSTRSVERINKTVSELRAQLAPNATTVAESALRTVNTIHAAAKHGVDEFISQNITIPTSCCVDAAHCNATLRRRPRLDLEGARAMSHPQPCGQFLHAAHGFVVAVVTWVGYVVAGSQLCGVVIALLLALCCL</sequence>